<name>A0A4R5VRL1_9BURK</name>
<organism evidence="2 3">
    <name type="scientific">Sapientia aquatica</name>
    <dbReference type="NCBI Taxonomy" id="1549640"/>
    <lineage>
        <taxon>Bacteria</taxon>
        <taxon>Pseudomonadati</taxon>
        <taxon>Pseudomonadota</taxon>
        <taxon>Betaproteobacteria</taxon>
        <taxon>Burkholderiales</taxon>
        <taxon>Oxalobacteraceae</taxon>
        <taxon>Sapientia</taxon>
    </lineage>
</organism>
<dbReference type="RefSeq" id="WP_133330849.1">
    <property type="nucleotide sequence ID" value="NZ_SMYL01000013.1"/>
</dbReference>
<evidence type="ECO:0000313" key="2">
    <source>
        <dbReference type="EMBL" id="TDK61336.1"/>
    </source>
</evidence>
<comment type="caution">
    <text evidence="2">The sequence shown here is derived from an EMBL/GenBank/DDBJ whole genome shotgun (WGS) entry which is preliminary data.</text>
</comment>
<protein>
    <submittedName>
        <fullName evidence="2">Uncharacterized protein</fullName>
    </submittedName>
</protein>
<feature type="transmembrane region" description="Helical" evidence="1">
    <location>
        <begin position="12"/>
        <end position="33"/>
    </location>
</feature>
<dbReference type="AlphaFoldDB" id="A0A4R5VRL1"/>
<proteinExistence type="predicted"/>
<sequence>MNETKPIPPTLIKISKIVAGLFAFISIVAAQNLFSESSLNQFVIVFRAVAANVAFIAIMSDTKIGRVVSIVFFSLLTIAGLFGIVTSLVGINNSPAISVALLVLSISMLWVSLSHIFGRTSKNYYRELFSKNSFSTTT</sequence>
<feature type="transmembrane region" description="Helical" evidence="1">
    <location>
        <begin position="97"/>
        <end position="117"/>
    </location>
</feature>
<evidence type="ECO:0000313" key="3">
    <source>
        <dbReference type="Proteomes" id="UP000294829"/>
    </source>
</evidence>
<dbReference type="EMBL" id="SMYL01000013">
    <property type="protein sequence ID" value="TDK61336.1"/>
    <property type="molecule type" value="Genomic_DNA"/>
</dbReference>
<accession>A0A4R5VRL1</accession>
<dbReference type="Proteomes" id="UP000294829">
    <property type="component" value="Unassembled WGS sequence"/>
</dbReference>
<evidence type="ECO:0000256" key="1">
    <source>
        <dbReference type="SAM" id="Phobius"/>
    </source>
</evidence>
<gene>
    <name evidence="2" type="ORF">E2I14_17295</name>
</gene>
<keyword evidence="1" id="KW-0812">Transmembrane</keyword>
<keyword evidence="1" id="KW-0472">Membrane</keyword>
<keyword evidence="1" id="KW-1133">Transmembrane helix</keyword>
<feature type="transmembrane region" description="Helical" evidence="1">
    <location>
        <begin position="39"/>
        <end position="58"/>
    </location>
</feature>
<keyword evidence="3" id="KW-1185">Reference proteome</keyword>
<reference evidence="2 3" key="1">
    <citation type="submission" date="2019-03" db="EMBL/GenBank/DDBJ databases">
        <title>Sapientia aquatica gen. nov., sp. nov., isolated from a crater lake.</title>
        <authorList>
            <person name="Felfoldi T."/>
            <person name="Szabo A."/>
            <person name="Toth E."/>
            <person name="Schumann P."/>
            <person name="Keki Z."/>
            <person name="Marialigeti K."/>
            <person name="Mathe I."/>
        </authorList>
    </citation>
    <scope>NUCLEOTIDE SEQUENCE [LARGE SCALE GENOMIC DNA]</scope>
    <source>
        <strain evidence="2 3">SA-152</strain>
    </source>
</reference>
<feature type="transmembrane region" description="Helical" evidence="1">
    <location>
        <begin position="70"/>
        <end position="91"/>
    </location>
</feature>